<feature type="compositionally biased region" description="Polar residues" evidence="1">
    <location>
        <begin position="550"/>
        <end position="567"/>
    </location>
</feature>
<feature type="compositionally biased region" description="Polar residues" evidence="1">
    <location>
        <begin position="639"/>
        <end position="651"/>
    </location>
</feature>
<keyword evidence="3" id="KW-1185">Reference proteome</keyword>
<feature type="region of interest" description="Disordered" evidence="1">
    <location>
        <begin position="127"/>
        <end position="158"/>
    </location>
</feature>
<feature type="compositionally biased region" description="Low complexity" evidence="1">
    <location>
        <begin position="703"/>
        <end position="716"/>
    </location>
</feature>
<reference evidence="3" key="1">
    <citation type="submission" date="2018-05" db="EMBL/GenBank/DDBJ databases">
        <title>Draft genome sequence of Stemphylium lycopersici strain CIDEFI 213.</title>
        <authorList>
            <person name="Medina R."/>
            <person name="Franco M.E.E."/>
            <person name="Lucentini C.G."/>
            <person name="Saparrat M.C.N."/>
            <person name="Balatti P.A."/>
        </authorList>
    </citation>
    <scope>NUCLEOTIDE SEQUENCE [LARGE SCALE GENOMIC DNA]</scope>
    <source>
        <strain evidence="3">CIDEFI 213</strain>
    </source>
</reference>
<evidence type="ECO:0000313" key="3">
    <source>
        <dbReference type="Proteomes" id="UP000249619"/>
    </source>
</evidence>
<protein>
    <submittedName>
        <fullName evidence="2">Uncharacterized protein</fullName>
    </submittedName>
</protein>
<feature type="region of interest" description="Disordered" evidence="1">
    <location>
        <begin position="634"/>
        <end position="724"/>
    </location>
</feature>
<dbReference type="EMBL" id="QGDH01000045">
    <property type="protein sequence ID" value="RAR12831.1"/>
    <property type="molecule type" value="Genomic_DNA"/>
</dbReference>
<name>A0A364N721_STELY</name>
<comment type="caution">
    <text evidence="2">The sequence shown here is derived from an EMBL/GenBank/DDBJ whole genome shotgun (WGS) entry which is preliminary data.</text>
</comment>
<evidence type="ECO:0000313" key="2">
    <source>
        <dbReference type="EMBL" id="RAR12831.1"/>
    </source>
</evidence>
<dbReference type="Proteomes" id="UP000249619">
    <property type="component" value="Unassembled WGS sequence"/>
</dbReference>
<feature type="region of interest" description="Disordered" evidence="1">
    <location>
        <begin position="542"/>
        <end position="570"/>
    </location>
</feature>
<feature type="region of interest" description="Disordered" evidence="1">
    <location>
        <begin position="456"/>
        <end position="475"/>
    </location>
</feature>
<accession>A0A364N721</accession>
<gene>
    <name evidence="2" type="ORF">DDE83_003866</name>
</gene>
<sequence>MARCGGSMEYHDYAAHRVAAGVAIALVVANLVCFAPVSTARWLAPLSHVPAPPLVKCFTERSARESESENDLGSHATAPADCQLQHSARQPLPASSPNRQSRPIEEMDLHVSQLAGLSVATHLSRELAKDSGSMPDGKTWRLGHNKQPKKPPKALTSLKVDDGTPIALEDSAGRRCQPSWRKTLQGSRPQTPVSTFTATTAVEDIEDARSDRSETSAPCRDSKPKLARYTSLFTTFKETAKETAKAPGFSEPWSDDAPLPFQPYIDPLNVVQSVRSHMANSSLPISPEHHSGLFRVFEDYRKVREQKERLESLLKETLQDWKQAEGHWRDYEDRYSGEIRRLELIIARGSRGMAGLAQARQGSIVNRKRRHRKTISHDSLPREYELLSAEKLDVEITSKSQKVLLHRSMSPSGKMAVLSKQFHNTMELQVGTPPDAKKKMTLSRKVQSELNLATMRKDRPSPSITSSVASAFSGGSGDSLPDEVLNVGHSRMQPTVECDALIALCELGALVARRRGLEQDSFNRSLMMLFSQTKPAISSVLHPDDENVRPSLNHTGIKNSPSENAVSQHRPMRKFQSQPQLSMQQKHRRQFSFEPGVDQLQALVKETRTSDAELHDVGSVCSDAPPLMHAARQGHDSHLTMSTSSTQNLSANFGKPSKIPSPVQTLGRSRQESSASSLQSIYSRPQDSRRGSRSSVLTAFRESSSGSLRPSLNSRNGSIQSLLTGDCPMSRDCTSGTKLRNNAITTAALTRVAGNESQTSYSEEGSLKPSASRAKKIEGSIALENAVSVGPSPNL</sequence>
<proteinExistence type="predicted"/>
<dbReference type="AlphaFoldDB" id="A0A364N721"/>
<dbReference type="STRING" id="183478.A0A364N721"/>
<organism evidence="2 3">
    <name type="scientific">Stemphylium lycopersici</name>
    <name type="common">Tomato gray leaf spot disease fungus</name>
    <name type="synonym">Thyrospora lycopersici</name>
    <dbReference type="NCBI Taxonomy" id="183478"/>
    <lineage>
        <taxon>Eukaryota</taxon>
        <taxon>Fungi</taxon>
        <taxon>Dikarya</taxon>
        <taxon>Ascomycota</taxon>
        <taxon>Pezizomycotina</taxon>
        <taxon>Dothideomycetes</taxon>
        <taxon>Pleosporomycetidae</taxon>
        <taxon>Pleosporales</taxon>
        <taxon>Pleosporineae</taxon>
        <taxon>Pleosporaceae</taxon>
        <taxon>Stemphylium</taxon>
    </lineage>
</organism>
<feature type="compositionally biased region" description="Low complexity" evidence="1">
    <location>
        <begin position="672"/>
        <end position="684"/>
    </location>
</feature>
<feature type="compositionally biased region" description="Basic residues" evidence="1">
    <location>
        <begin position="141"/>
        <end position="152"/>
    </location>
</feature>
<evidence type="ECO:0000256" key="1">
    <source>
        <dbReference type="SAM" id="MobiDB-lite"/>
    </source>
</evidence>
<feature type="region of interest" description="Disordered" evidence="1">
    <location>
        <begin position="753"/>
        <end position="772"/>
    </location>
</feature>